<dbReference type="AlphaFoldDB" id="A0A8H6P599"/>
<protein>
    <submittedName>
        <fullName evidence="7">Uncharacterized protein</fullName>
    </submittedName>
</protein>
<feature type="transmembrane region" description="Helical" evidence="6">
    <location>
        <begin position="232"/>
        <end position="255"/>
    </location>
</feature>
<comment type="similarity">
    <text evidence="2">Belongs to the paxB family.</text>
</comment>
<comment type="caution">
    <text evidence="7">The sequence shown here is derived from an EMBL/GenBank/DDBJ whole genome shotgun (WGS) entry which is preliminary data.</text>
</comment>
<evidence type="ECO:0000256" key="5">
    <source>
        <dbReference type="ARBA" id="ARBA00023136"/>
    </source>
</evidence>
<dbReference type="Proteomes" id="UP000630445">
    <property type="component" value="Unassembled WGS sequence"/>
</dbReference>
<keyword evidence="4 6" id="KW-1133">Transmembrane helix</keyword>
<evidence type="ECO:0000256" key="6">
    <source>
        <dbReference type="SAM" id="Phobius"/>
    </source>
</evidence>
<evidence type="ECO:0000256" key="1">
    <source>
        <dbReference type="ARBA" id="ARBA00004141"/>
    </source>
</evidence>
<keyword evidence="5 6" id="KW-0472">Membrane</keyword>
<keyword evidence="3 6" id="KW-0812">Transmembrane</keyword>
<dbReference type="EMBL" id="JACBAD010002085">
    <property type="protein sequence ID" value="KAF7117649.1"/>
    <property type="molecule type" value="Genomic_DNA"/>
</dbReference>
<dbReference type="GO" id="GO:0016829">
    <property type="term" value="F:lyase activity"/>
    <property type="evidence" value="ECO:0007669"/>
    <property type="project" value="InterPro"/>
</dbReference>
<dbReference type="GO" id="GO:0016020">
    <property type="term" value="C:membrane"/>
    <property type="evidence" value="ECO:0007669"/>
    <property type="project" value="UniProtKB-SubCell"/>
</dbReference>
<feature type="transmembrane region" description="Helical" evidence="6">
    <location>
        <begin position="168"/>
        <end position="188"/>
    </location>
</feature>
<name>A0A8H6P599_9EURO</name>
<proteinExistence type="inferred from homology"/>
<evidence type="ECO:0000256" key="4">
    <source>
        <dbReference type="ARBA" id="ARBA00022989"/>
    </source>
</evidence>
<accession>A0A8H6P599</accession>
<feature type="transmembrane region" description="Helical" evidence="6">
    <location>
        <begin position="200"/>
        <end position="220"/>
    </location>
</feature>
<feature type="transmembrane region" description="Helical" evidence="6">
    <location>
        <begin position="137"/>
        <end position="156"/>
    </location>
</feature>
<sequence>MSDFELARKVRHLIVQPADQTQHPPESYLFVQDGLIISCGVLYALCYIFCMIRTYADKTYPGARWGSIQFLYVHPSHLTYAIDNDSCLTMAYEIFYAFTTTSTRFEKLAFLGWFELDLSFVIVALQKAHTPGERRVIRRNMILGCLAGIAFLSMLTRRYPDEREQVTAYWTGIILQLPIGWICLYQLWKDHSTKGHSLEIWLTRYLGCFAAYGVFLWRYFNVPQNWGYVWTPWSIGIIIATLIPETIYPFVYVWVHKAQKDKRV</sequence>
<dbReference type="PANTHER" id="PTHR42038:SF4">
    <property type="entry name" value="INTEGRAL MEMBRANE PROTEIN"/>
    <property type="match status" value="1"/>
</dbReference>
<gene>
    <name evidence="7" type="ORF">CNMCM5793_006772</name>
</gene>
<feature type="transmembrane region" description="Helical" evidence="6">
    <location>
        <begin position="35"/>
        <end position="56"/>
    </location>
</feature>
<organism evidence="7 8">
    <name type="scientific">Aspergillus hiratsukae</name>
    <dbReference type="NCBI Taxonomy" id="1194566"/>
    <lineage>
        <taxon>Eukaryota</taxon>
        <taxon>Fungi</taxon>
        <taxon>Dikarya</taxon>
        <taxon>Ascomycota</taxon>
        <taxon>Pezizomycotina</taxon>
        <taxon>Eurotiomycetes</taxon>
        <taxon>Eurotiomycetidae</taxon>
        <taxon>Eurotiales</taxon>
        <taxon>Aspergillaceae</taxon>
        <taxon>Aspergillus</taxon>
        <taxon>Aspergillus subgen. Fumigati</taxon>
    </lineage>
</organism>
<dbReference type="PANTHER" id="PTHR42038">
    <property type="match status" value="1"/>
</dbReference>
<dbReference type="OrthoDB" id="5294024at2759"/>
<keyword evidence="8" id="KW-1185">Reference proteome</keyword>
<evidence type="ECO:0000313" key="7">
    <source>
        <dbReference type="EMBL" id="KAF7117649.1"/>
    </source>
</evidence>
<reference evidence="7" key="1">
    <citation type="submission" date="2020-06" db="EMBL/GenBank/DDBJ databases">
        <title>Draft genome sequences of strains closely related to Aspergillus parafelis and Aspergillus hiratsukae.</title>
        <authorList>
            <person name="Dos Santos R.A.C."/>
            <person name="Rivero-Menendez O."/>
            <person name="Steenwyk J.L."/>
            <person name="Mead M.E."/>
            <person name="Goldman G.H."/>
            <person name="Alastruey-Izquierdo A."/>
            <person name="Rokas A."/>
        </authorList>
    </citation>
    <scope>NUCLEOTIDE SEQUENCE</scope>
    <source>
        <strain evidence="7">CNM-CM5793</strain>
    </source>
</reference>
<dbReference type="Pfam" id="PF25129">
    <property type="entry name" value="Pyr4-TMTC"/>
    <property type="match status" value="1"/>
</dbReference>
<evidence type="ECO:0000256" key="3">
    <source>
        <dbReference type="ARBA" id="ARBA00022692"/>
    </source>
</evidence>
<evidence type="ECO:0000256" key="2">
    <source>
        <dbReference type="ARBA" id="ARBA00006757"/>
    </source>
</evidence>
<dbReference type="InterPro" id="IPR039020">
    <property type="entry name" value="PaxB-like"/>
</dbReference>
<comment type="subcellular location">
    <subcellularLocation>
        <location evidence="1">Membrane</location>
        <topology evidence="1">Multi-pass membrane protein</topology>
    </subcellularLocation>
</comment>
<evidence type="ECO:0000313" key="8">
    <source>
        <dbReference type="Proteomes" id="UP000630445"/>
    </source>
</evidence>